<dbReference type="EMBL" id="LAZR01008010">
    <property type="protein sequence ID" value="KKM81506.1"/>
    <property type="molecule type" value="Genomic_DNA"/>
</dbReference>
<accession>A0A0F9L305</accession>
<gene>
    <name evidence="2" type="ORF">LCGC14_1329100</name>
</gene>
<evidence type="ECO:0000313" key="2">
    <source>
        <dbReference type="EMBL" id="KKM81506.1"/>
    </source>
</evidence>
<reference evidence="2" key="1">
    <citation type="journal article" date="2015" name="Nature">
        <title>Complex archaea that bridge the gap between prokaryotes and eukaryotes.</title>
        <authorList>
            <person name="Spang A."/>
            <person name="Saw J.H."/>
            <person name="Jorgensen S.L."/>
            <person name="Zaremba-Niedzwiedzka K."/>
            <person name="Martijn J."/>
            <person name="Lind A.E."/>
            <person name="van Eijk R."/>
            <person name="Schleper C."/>
            <person name="Guy L."/>
            <person name="Ettema T.J."/>
        </authorList>
    </citation>
    <scope>NUCLEOTIDE SEQUENCE</scope>
</reference>
<evidence type="ECO:0000256" key="1">
    <source>
        <dbReference type="SAM" id="Phobius"/>
    </source>
</evidence>
<organism evidence="2">
    <name type="scientific">marine sediment metagenome</name>
    <dbReference type="NCBI Taxonomy" id="412755"/>
    <lineage>
        <taxon>unclassified sequences</taxon>
        <taxon>metagenomes</taxon>
        <taxon>ecological metagenomes</taxon>
    </lineage>
</organism>
<keyword evidence="1" id="KW-0472">Membrane</keyword>
<keyword evidence="1" id="KW-1133">Transmembrane helix</keyword>
<protein>
    <submittedName>
        <fullName evidence="2">Uncharacterized protein</fullName>
    </submittedName>
</protein>
<dbReference type="AlphaFoldDB" id="A0A0F9L305"/>
<comment type="caution">
    <text evidence="2">The sequence shown here is derived from an EMBL/GenBank/DDBJ whole genome shotgun (WGS) entry which is preliminary data.</text>
</comment>
<proteinExistence type="predicted"/>
<sequence length="77" mass="8300">MDLQSLSNAMEYMKGKVDMIVAALIGDPTDESKPGLLIRLDRTERSIASLERKLTLVGGALVTVIATIIAAFVIKLI</sequence>
<feature type="transmembrane region" description="Helical" evidence="1">
    <location>
        <begin position="54"/>
        <end position="74"/>
    </location>
</feature>
<name>A0A0F9L305_9ZZZZ</name>
<keyword evidence="1" id="KW-0812">Transmembrane</keyword>